<comment type="caution">
    <text evidence="2">The sequence shown here is derived from an EMBL/GenBank/DDBJ whole genome shotgun (WGS) entry which is preliminary data.</text>
</comment>
<dbReference type="InterPro" id="IPR041588">
    <property type="entry name" value="Integrase_H2C2"/>
</dbReference>
<dbReference type="EMBL" id="NEDP02076598">
    <property type="protein sequence ID" value="OWF36498.1"/>
    <property type="molecule type" value="Genomic_DNA"/>
</dbReference>
<evidence type="ECO:0000313" key="3">
    <source>
        <dbReference type="Proteomes" id="UP000242188"/>
    </source>
</evidence>
<organism evidence="2 3">
    <name type="scientific">Mizuhopecten yessoensis</name>
    <name type="common">Japanese scallop</name>
    <name type="synonym">Patinopecten yessoensis</name>
    <dbReference type="NCBI Taxonomy" id="6573"/>
    <lineage>
        <taxon>Eukaryota</taxon>
        <taxon>Metazoa</taxon>
        <taxon>Spiralia</taxon>
        <taxon>Lophotrochozoa</taxon>
        <taxon>Mollusca</taxon>
        <taxon>Bivalvia</taxon>
        <taxon>Autobranchia</taxon>
        <taxon>Pteriomorphia</taxon>
        <taxon>Pectinida</taxon>
        <taxon>Pectinoidea</taxon>
        <taxon>Pectinidae</taxon>
        <taxon>Mizuhopecten</taxon>
    </lineage>
</organism>
<sequence length="111" mass="13149">MAKCQFQPYHWIREELTIEEGYLLRGIRVIIPERYLTDILDELHSNHPGIVRMKSLSRLHAWWPNMDVDIERKVSACEACRKVLPNAPKSPANPWRWPSAPWSRIRRSIYG</sequence>
<evidence type="ECO:0000259" key="1">
    <source>
        <dbReference type="Pfam" id="PF17921"/>
    </source>
</evidence>
<dbReference type="PANTHER" id="PTHR37984:SF5">
    <property type="entry name" value="PROTEIN NYNRIN-LIKE"/>
    <property type="match status" value="1"/>
</dbReference>
<name>A0A210PJ27_MIZYE</name>
<keyword evidence="3" id="KW-1185">Reference proteome</keyword>
<reference evidence="2 3" key="1">
    <citation type="journal article" date="2017" name="Nat. Ecol. Evol.">
        <title>Scallop genome provides insights into evolution of bilaterian karyotype and development.</title>
        <authorList>
            <person name="Wang S."/>
            <person name="Zhang J."/>
            <person name="Jiao W."/>
            <person name="Li J."/>
            <person name="Xun X."/>
            <person name="Sun Y."/>
            <person name="Guo X."/>
            <person name="Huan P."/>
            <person name="Dong B."/>
            <person name="Zhang L."/>
            <person name="Hu X."/>
            <person name="Sun X."/>
            <person name="Wang J."/>
            <person name="Zhao C."/>
            <person name="Wang Y."/>
            <person name="Wang D."/>
            <person name="Huang X."/>
            <person name="Wang R."/>
            <person name="Lv J."/>
            <person name="Li Y."/>
            <person name="Zhang Z."/>
            <person name="Liu B."/>
            <person name="Lu W."/>
            <person name="Hui Y."/>
            <person name="Liang J."/>
            <person name="Zhou Z."/>
            <person name="Hou R."/>
            <person name="Li X."/>
            <person name="Liu Y."/>
            <person name="Li H."/>
            <person name="Ning X."/>
            <person name="Lin Y."/>
            <person name="Zhao L."/>
            <person name="Xing Q."/>
            <person name="Dou J."/>
            <person name="Li Y."/>
            <person name="Mao J."/>
            <person name="Guo H."/>
            <person name="Dou H."/>
            <person name="Li T."/>
            <person name="Mu C."/>
            <person name="Jiang W."/>
            <person name="Fu Q."/>
            <person name="Fu X."/>
            <person name="Miao Y."/>
            <person name="Liu J."/>
            <person name="Yu Q."/>
            <person name="Li R."/>
            <person name="Liao H."/>
            <person name="Li X."/>
            <person name="Kong Y."/>
            <person name="Jiang Z."/>
            <person name="Chourrout D."/>
            <person name="Li R."/>
            <person name="Bao Z."/>
        </authorList>
    </citation>
    <scope>NUCLEOTIDE SEQUENCE [LARGE SCALE GENOMIC DNA]</scope>
    <source>
        <strain evidence="2 3">PY_sf001</strain>
    </source>
</reference>
<dbReference type="Pfam" id="PF17921">
    <property type="entry name" value="Integrase_H2C2"/>
    <property type="match status" value="1"/>
</dbReference>
<dbReference type="AlphaFoldDB" id="A0A210PJ27"/>
<dbReference type="OrthoDB" id="10063139at2759"/>
<feature type="domain" description="Integrase zinc-binding" evidence="1">
    <location>
        <begin position="31"/>
        <end position="83"/>
    </location>
</feature>
<dbReference type="Gene3D" id="1.10.340.70">
    <property type="match status" value="1"/>
</dbReference>
<dbReference type="InterPro" id="IPR050951">
    <property type="entry name" value="Retrovirus_Pol_polyprotein"/>
</dbReference>
<evidence type="ECO:0000313" key="2">
    <source>
        <dbReference type="EMBL" id="OWF36498.1"/>
    </source>
</evidence>
<dbReference type="STRING" id="6573.A0A210PJ27"/>
<dbReference type="Proteomes" id="UP000242188">
    <property type="component" value="Unassembled WGS sequence"/>
</dbReference>
<accession>A0A210PJ27</accession>
<protein>
    <submittedName>
        <fullName evidence="2">Uncharacterized protein K02A2.6</fullName>
    </submittedName>
</protein>
<proteinExistence type="predicted"/>
<dbReference type="FunFam" id="1.10.340.70:FF:000003">
    <property type="entry name" value="Protein CBG25708"/>
    <property type="match status" value="1"/>
</dbReference>
<gene>
    <name evidence="2" type="ORF">KP79_PYT26028</name>
</gene>
<dbReference type="PANTHER" id="PTHR37984">
    <property type="entry name" value="PROTEIN CBG26694"/>
    <property type="match status" value="1"/>
</dbReference>